<dbReference type="GO" id="GO:0140359">
    <property type="term" value="F:ABC-type transporter activity"/>
    <property type="evidence" value="ECO:0007669"/>
    <property type="project" value="InterPro"/>
</dbReference>
<dbReference type="InterPro" id="IPR039421">
    <property type="entry name" value="Type_1_exporter"/>
</dbReference>
<dbReference type="GO" id="GO:0005886">
    <property type="term" value="C:plasma membrane"/>
    <property type="evidence" value="ECO:0007669"/>
    <property type="project" value="UniProtKB-SubCell"/>
</dbReference>
<evidence type="ECO:0000256" key="3">
    <source>
        <dbReference type="ARBA" id="ARBA00022989"/>
    </source>
</evidence>
<feature type="transmembrane region" description="Helical" evidence="5">
    <location>
        <begin position="244"/>
        <end position="264"/>
    </location>
</feature>
<comment type="caution">
    <text evidence="7">The sequence shown here is derived from an EMBL/GenBank/DDBJ whole genome shotgun (WGS) entry which is preliminary data.</text>
</comment>
<dbReference type="AlphaFoldDB" id="A0A365YBX4"/>
<evidence type="ECO:0000256" key="4">
    <source>
        <dbReference type="ARBA" id="ARBA00023136"/>
    </source>
</evidence>
<dbReference type="SUPFAM" id="SSF90123">
    <property type="entry name" value="ABC transporter transmembrane region"/>
    <property type="match status" value="1"/>
</dbReference>
<feature type="transmembrane region" description="Helical" evidence="5">
    <location>
        <begin position="57"/>
        <end position="76"/>
    </location>
</feature>
<gene>
    <name evidence="7" type="ORF">C1H84_13815</name>
</gene>
<sequence>MQEKTDTGMGERARRGKLPALWAPGRRAALSWLLGLGLGMGALTVLLAWLTGQLTRAFTVSGLWLVLGLALAFGLGKFAERVLAEKLGQHYVAQLRGGLLKQSLTADRAPGLGITVARSTNDLSSVRNWVIQGIVPLMAGIPLLLFALAGLYLSAPPLALALLIPLGLELLLLGVLAPGAYGAARVLRRRRGALASRIAETLGAATSVRAAGGVGREVGRLQDTAGRMAAAAVHRARFAGALRASALAVPLMGSVLLVGLASSAGLPASAITSGLLLLGISSAVLGEFGRMVEYRQNYKAARRILAPLLAQLAARGTGAGTRLPVGAPGNTPDVVRLQPAAGPDGRAWPTLLAGPGERIEVGGGRAAQQLLHRLATTGLASDPQPHGAWVGGRNLGLVPERSRRRLLGAALSGMVLERGSIARALRYRRPQGSLEEALRLAQLFGLDVDELPDAEATMLRRGGEPLDDAQRAGLLLARALLEKPALLVLDGLPGALLPGAAREAGRLLQDYPGVLLYRGTLPGLQPTRGWEPQART</sequence>
<keyword evidence="4 5" id="KW-0472">Membrane</keyword>
<organism evidence="7 8">
    <name type="scientific">Glutamicibacter soli</name>
    <dbReference type="NCBI Taxonomy" id="453836"/>
    <lineage>
        <taxon>Bacteria</taxon>
        <taxon>Bacillati</taxon>
        <taxon>Actinomycetota</taxon>
        <taxon>Actinomycetes</taxon>
        <taxon>Micrococcales</taxon>
        <taxon>Micrococcaceae</taxon>
        <taxon>Glutamicibacter</taxon>
    </lineage>
</organism>
<dbReference type="GO" id="GO:0005524">
    <property type="term" value="F:ATP binding"/>
    <property type="evidence" value="ECO:0007669"/>
    <property type="project" value="InterPro"/>
</dbReference>
<dbReference type="InterPro" id="IPR027417">
    <property type="entry name" value="P-loop_NTPase"/>
</dbReference>
<dbReference type="PROSITE" id="PS50929">
    <property type="entry name" value="ABC_TM1F"/>
    <property type="match status" value="1"/>
</dbReference>
<proteinExistence type="predicted"/>
<name>A0A365YBX4_9MICC</name>
<evidence type="ECO:0000256" key="1">
    <source>
        <dbReference type="ARBA" id="ARBA00004651"/>
    </source>
</evidence>
<keyword evidence="8" id="KW-1185">Reference proteome</keyword>
<keyword evidence="3 5" id="KW-1133">Transmembrane helix</keyword>
<dbReference type="GO" id="GO:0034040">
    <property type="term" value="F:ATPase-coupled lipid transmembrane transporter activity"/>
    <property type="evidence" value="ECO:0007669"/>
    <property type="project" value="TreeGrafter"/>
</dbReference>
<dbReference type="InterPro" id="IPR036640">
    <property type="entry name" value="ABC1_TM_sf"/>
</dbReference>
<evidence type="ECO:0000259" key="6">
    <source>
        <dbReference type="PROSITE" id="PS50929"/>
    </source>
</evidence>
<dbReference type="Proteomes" id="UP000252167">
    <property type="component" value="Unassembled WGS sequence"/>
</dbReference>
<dbReference type="PANTHER" id="PTHR24221">
    <property type="entry name" value="ATP-BINDING CASSETTE SUB-FAMILY B"/>
    <property type="match status" value="1"/>
</dbReference>
<evidence type="ECO:0000313" key="7">
    <source>
        <dbReference type="EMBL" id="RBM00191.1"/>
    </source>
</evidence>
<feature type="domain" description="ABC transmembrane type-1" evidence="6">
    <location>
        <begin position="28"/>
        <end position="297"/>
    </location>
</feature>
<dbReference type="Gene3D" id="3.40.50.300">
    <property type="entry name" value="P-loop containing nucleotide triphosphate hydrolases"/>
    <property type="match status" value="1"/>
</dbReference>
<protein>
    <recommendedName>
        <fullName evidence="6">ABC transmembrane type-1 domain-containing protein</fullName>
    </recommendedName>
</protein>
<evidence type="ECO:0000313" key="8">
    <source>
        <dbReference type="Proteomes" id="UP000252167"/>
    </source>
</evidence>
<accession>A0A365YBX4</accession>
<evidence type="ECO:0000256" key="2">
    <source>
        <dbReference type="ARBA" id="ARBA00022692"/>
    </source>
</evidence>
<dbReference type="Gene3D" id="1.20.1560.10">
    <property type="entry name" value="ABC transporter type 1, transmembrane domain"/>
    <property type="match status" value="1"/>
</dbReference>
<feature type="transmembrane region" description="Helical" evidence="5">
    <location>
        <begin position="129"/>
        <end position="152"/>
    </location>
</feature>
<feature type="transmembrane region" description="Helical" evidence="5">
    <location>
        <begin position="158"/>
        <end position="181"/>
    </location>
</feature>
<evidence type="ECO:0000256" key="5">
    <source>
        <dbReference type="SAM" id="Phobius"/>
    </source>
</evidence>
<dbReference type="InterPro" id="IPR011527">
    <property type="entry name" value="ABC1_TM_dom"/>
</dbReference>
<reference evidence="7 8" key="1">
    <citation type="submission" date="2018-01" db="EMBL/GenBank/DDBJ databases">
        <title>Glutamicibacter soli strain NHPC-3 Whole genome sequence and assembly.</title>
        <authorList>
            <person name="Choudhury P."/>
            <person name="Gupta D."/>
            <person name="Sengupta K."/>
            <person name="Jawed A."/>
            <person name="Sultana N."/>
            <person name="Saha P."/>
        </authorList>
    </citation>
    <scope>NUCLEOTIDE SEQUENCE [LARGE SCALE GENOMIC DNA]</scope>
    <source>
        <strain evidence="7 8">NHPC-3</strain>
    </source>
</reference>
<feature type="transmembrane region" description="Helical" evidence="5">
    <location>
        <begin position="29"/>
        <end position="51"/>
    </location>
</feature>
<keyword evidence="2 5" id="KW-0812">Transmembrane</keyword>
<comment type="subcellular location">
    <subcellularLocation>
        <location evidence="1">Cell membrane</location>
        <topology evidence="1">Multi-pass membrane protein</topology>
    </subcellularLocation>
</comment>
<feature type="transmembrane region" description="Helical" evidence="5">
    <location>
        <begin position="270"/>
        <end position="289"/>
    </location>
</feature>
<dbReference type="PANTHER" id="PTHR24221:SF654">
    <property type="entry name" value="ATP-BINDING CASSETTE SUB-FAMILY B MEMBER 6"/>
    <property type="match status" value="1"/>
</dbReference>
<dbReference type="EMBL" id="POAF01000006">
    <property type="protein sequence ID" value="RBM00191.1"/>
    <property type="molecule type" value="Genomic_DNA"/>
</dbReference>
<dbReference type="RefSeq" id="WP_113607686.1">
    <property type="nucleotide sequence ID" value="NZ_POAF01000006.1"/>
</dbReference>
<dbReference type="SUPFAM" id="SSF52540">
    <property type="entry name" value="P-loop containing nucleoside triphosphate hydrolases"/>
    <property type="match status" value="1"/>
</dbReference>